<dbReference type="Proteomes" id="UP001595859">
    <property type="component" value="Unassembled WGS sequence"/>
</dbReference>
<feature type="chain" id="PRO_5045967184" description="LppP/LprE lipoprotein" evidence="2">
    <location>
        <begin position="28"/>
        <end position="161"/>
    </location>
</feature>
<evidence type="ECO:0000256" key="2">
    <source>
        <dbReference type="SAM" id="SignalP"/>
    </source>
</evidence>
<evidence type="ECO:0008006" key="5">
    <source>
        <dbReference type="Google" id="ProtNLM"/>
    </source>
</evidence>
<name>A0ABV9SE75_9PSEU</name>
<evidence type="ECO:0000313" key="3">
    <source>
        <dbReference type="EMBL" id="MFC4858782.1"/>
    </source>
</evidence>
<evidence type="ECO:0000256" key="1">
    <source>
        <dbReference type="SAM" id="MobiDB-lite"/>
    </source>
</evidence>
<dbReference type="EMBL" id="JBHSIS010000024">
    <property type="protein sequence ID" value="MFC4858782.1"/>
    <property type="molecule type" value="Genomic_DNA"/>
</dbReference>
<dbReference type="PROSITE" id="PS51257">
    <property type="entry name" value="PROKAR_LIPOPROTEIN"/>
    <property type="match status" value="1"/>
</dbReference>
<accession>A0ABV9SE75</accession>
<gene>
    <name evidence="3" type="ORF">ACFPCV_35255</name>
</gene>
<keyword evidence="2" id="KW-0732">Signal</keyword>
<feature type="region of interest" description="Disordered" evidence="1">
    <location>
        <begin position="30"/>
        <end position="68"/>
    </location>
</feature>
<dbReference type="RefSeq" id="WP_378061447.1">
    <property type="nucleotide sequence ID" value="NZ_JBHSIS010000024.1"/>
</dbReference>
<keyword evidence="4" id="KW-1185">Reference proteome</keyword>
<reference evidence="4" key="1">
    <citation type="journal article" date="2019" name="Int. J. Syst. Evol. Microbiol.">
        <title>The Global Catalogue of Microorganisms (GCM) 10K type strain sequencing project: providing services to taxonomists for standard genome sequencing and annotation.</title>
        <authorList>
            <consortium name="The Broad Institute Genomics Platform"/>
            <consortium name="The Broad Institute Genome Sequencing Center for Infectious Disease"/>
            <person name="Wu L."/>
            <person name="Ma J."/>
        </authorList>
    </citation>
    <scope>NUCLEOTIDE SEQUENCE [LARGE SCALE GENOMIC DNA]</scope>
    <source>
        <strain evidence="4">ZS-22-S1</strain>
    </source>
</reference>
<comment type="caution">
    <text evidence="3">The sequence shown here is derived from an EMBL/GenBank/DDBJ whole genome shotgun (WGS) entry which is preliminary data.</text>
</comment>
<evidence type="ECO:0000313" key="4">
    <source>
        <dbReference type="Proteomes" id="UP001595859"/>
    </source>
</evidence>
<sequence length="161" mass="15984">MPIHDARRLVAVSALSLLLSACTNEVAGAPIGTGQTVGSNPATSAPAPSGTAEPPPTNEDIPPAADGSDVRACYDGTCEVELRAPVTIPFDPGTGLAQLTLTRVDGVDGAQLSGTTVGGGTVSVSVYADPGFSSTATVNGFTITALYTVDGVAVLRMSPPS</sequence>
<protein>
    <recommendedName>
        <fullName evidence="5">LppP/LprE lipoprotein</fullName>
    </recommendedName>
</protein>
<proteinExistence type="predicted"/>
<organism evidence="3 4">
    <name type="scientific">Actinophytocola glycyrrhizae</name>
    <dbReference type="NCBI Taxonomy" id="2044873"/>
    <lineage>
        <taxon>Bacteria</taxon>
        <taxon>Bacillati</taxon>
        <taxon>Actinomycetota</taxon>
        <taxon>Actinomycetes</taxon>
        <taxon>Pseudonocardiales</taxon>
        <taxon>Pseudonocardiaceae</taxon>
    </lineage>
</organism>
<feature type="compositionally biased region" description="Low complexity" evidence="1">
    <location>
        <begin position="39"/>
        <end position="52"/>
    </location>
</feature>
<feature type="signal peptide" evidence="2">
    <location>
        <begin position="1"/>
        <end position="27"/>
    </location>
</feature>